<evidence type="ECO:0000256" key="1">
    <source>
        <dbReference type="SAM" id="MobiDB-lite"/>
    </source>
</evidence>
<dbReference type="PANTHER" id="PTHR19303">
    <property type="entry name" value="TRANSPOSON"/>
    <property type="match status" value="1"/>
</dbReference>
<dbReference type="AlphaFoldDB" id="A0AAV8XKY2"/>
<dbReference type="GO" id="GO:0005634">
    <property type="term" value="C:nucleus"/>
    <property type="evidence" value="ECO:0007669"/>
    <property type="project" value="TreeGrafter"/>
</dbReference>
<comment type="caution">
    <text evidence="3">The sequence shown here is derived from an EMBL/GenBank/DDBJ whole genome shotgun (WGS) entry which is preliminary data.</text>
</comment>
<feature type="domain" description="DDE-1" evidence="2">
    <location>
        <begin position="67"/>
        <end position="168"/>
    </location>
</feature>
<reference evidence="3" key="1">
    <citation type="journal article" date="2023" name="Insect Mol. Biol.">
        <title>Genome sequencing provides insights into the evolution of gene families encoding plant cell wall-degrading enzymes in longhorned beetles.</title>
        <authorList>
            <person name="Shin N.R."/>
            <person name="Okamura Y."/>
            <person name="Kirsch R."/>
            <person name="Pauchet Y."/>
        </authorList>
    </citation>
    <scope>NUCLEOTIDE SEQUENCE</scope>
    <source>
        <strain evidence="3">RBIC_L_NR</strain>
    </source>
</reference>
<evidence type="ECO:0000313" key="3">
    <source>
        <dbReference type="EMBL" id="KAJ8939214.1"/>
    </source>
</evidence>
<accession>A0AAV8XKY2</accession>
<proteinExistence type="predicted"/>
<protein>
    <recommendedName>
        <fullName evidence="2">DDE-1 domain-containing protein</fullName>
    </recommendedName>
</protein>
<dbReference type="EMBL" id="JANEYF010003108">
    <property type="protein sequence ID" value="KAJ8939214.1"/>
    <property type="molecule type" value="Genomic_DNA"/>
</dbReference>
<dbReference type="InterPro" id="IPR036397">
    <property type="entry name" value="RNaseH_sf"/>
</dbReference>
<dbReference type="InterPro" id="IPR050863">
    <property type="entry name" value="CenT-Element_Derived"/>
</dbReference>
<feature type="compositionally biased region" description="Basic and acidic residues" evidence="1">
    <location>
        <begin position="260"/>
        <end position="285"/>
    </location>
</feature>
<dbReference type="Proteomes" id="UP001162156">
    <property type="component" value="Unassembled WGS sequence"/>
</dbReference>
<dbReference type="Gene3D" id="3.30.420.10">
    <property type="entry name" value="Ribonuclease H-like superfamily/Ribonuclease H"/>
    <property type="match status" value="1"/>
</dbReference>
<dbReference type="GO" id="GO:0003677">
    <property type="term" value="F:DNA binding"/>
    <property type="evidence" value="ECO:0007669"/>
    <property type="project" value="TreeGrafter"/>
</dbReference>
<evidence type="ECO:0000313" key="4">
    <source>
        <dbReference type="Proteomes" id="UP001162156"/>
    </source>
</evidence>
<feature type="compositionally biased region" description="Polar residues" evidence="1">
    <location>
        <begin position="248"/>
        <end position="258"/>
    </location>
</feature>
<evidence type="ECO:0000259" key="2">
    <source>
        <dbReference type="Pfam" id="PF03184"/>
    </source>
</evidence>
<dbReference type="PANTHER" id="PTHR19303:SF71">
    <property type="entry name" value="ZINC FINGER PHD-TYPE DOMAIN-CONTAINING PROTEIN"/>
    <property type="match status" value="1"/>
</dbReference>
<feature type="non-terminal residue" evidence="3">
    <location>
        <position position="443"/>
    </location>
</feature>
<dbReference type="Pfam" id="PF03184">
    <property type="entry name" value="DDE_1"/>
    <property type="match status" value="1"/>
</dbReference>
<name>A0AAV8XKY2_9CUCU</name>
<sequence length="443" mass="49529">MKRNETALTTVHNPSNIIGQKGLKEIGQVTSGERGILVTACCFVNTTGNSVAPFLIVPRVHFKDRIITGALPGTAVGAKKTGCVNSEVFMDILKHLHGFVKSTPESPILLIIDNHQSHISISSLEFCESNGIMLLSLPPHTSGKLQPLDKTVYKSFKSNFNIACNDWMDMNPGKTITIYEISGLLGIAYPKSFMPTNIINGFRSTGIWPLNRNIFSDEDFLSSSVTDRPLENALPLEELPQLLAQRSPVPSTSRQSLIHRTPEHSPRHSPPPDRRKLDKRTEKKRSQILTDTPIKDQIIEETKLSKAKSVKRNVLKGKKKQILSKRIKEDTSESEEESMSIADSDAIVEAFSNVELDPDLDKLGIGEYVLIKEGRTKEHDIMSVGKILTKNELEISVQYIRRLFQSFKFVETQEEYLFETSKVLAKLPKPKPSGGKARRSEML</sequence>
<gene>
    <name evidence="3" type="ORF">NQ314_011202</name>
</gene>
<dbReference type="InterPro" id="IPR004875">
    <property type="entry name" value="DDE_SF_endonuclease_dom"/>
</dbReference>
<feature type="region of interest" description="Disordered" evidence="1">
    <location>
        <begin position="239"/>
        <end position="291"/>
    </location>
</feature>
<organism evidence="3 4">
    <name type="scientific">Rhamnusium bicolor</name>
    <dbReference type="NCBI Taxonomy" id="1586634"/>
    <lineage>
        <taxon>Eukaryota</taxon>
        <taxon>Metazoa</taxon>
        <taxon>Ecdysozoa</taxon>
        <taxon>Arthropoda</taxon>
        <taxon>Hexapoda</taxon>
        <taxon>Insecta</taxon>
        <taxon>Pterygota</taxon>
        <taxon>Neoptera</taxon>
        <taxon>Endopterygota</taxon>
        <taxon>Coleoptera</taxon>
        <taxon>Polyphaga</taxon>
        <taxon>Cucujiformia</taxon>
        <taxon>Chrysomeloidea</taxon>
        <taxon>Cerambycidae</taxon>
        <taxon>Lepturinae</taxon>
        <taxon>Rhagiini</taxon>
        <taxon>Rhamnusium</taxon>
    </lineage>
</organism>
<keyword evidence="4" id="KW-1185">Reference proteome</keyword>